<reference evidence="5 6" key="1">
    <citation type="submission" date="2023-01" db="EMBL/GenBank/DDBJ databases">
        <title>Analysis of 21 Apiospora genomes using comparative genomics revels a genus with tremendous synthesis potential of carbohydrate active enzymes and secondary metabolites.</title>
        <authorList>
            <person name="Sorensen T."/>
        </authorList>
    </citation>
    <scope>NUCLEOTIDE SEQUENCE [LARGE SCALE GENOMIC DNA]</scope>
    <source>
        <strain evidence="5 6">CBS 135458</strain>
    </source>
</reference>
<evidence type="ECO:0000313" key="6">
    <source>
        <dbReference type="Proteomes" id="UP001480595"/>
    </source>
</evidence>
<feature type="compositionally biased region" description="Polar residues" evidence="3">
    <location>
        <begin position="45"/>
        <end position="55"/>
    </location>
</feature>
<dbReference type="Proteomes" id="UP001480595">
    <property type="component" value="Unassembled WGS sequence"/>
</dbReference>
<evidence type="ECO:0000313" key="5">
    <source>
        <dbReference type="EMBL" id="KAK8068707.1"/>
    </source>
</evidence>
<dbReference type="PANTHER" id="PTHR47700:SF1">
    <property type="entry name" value="CHITINASE"/>
    <property type="match status" value="1"/>
</dbReference>
<sequence length="238" mass="25797">MVTSPWLTAAFGAIGLMLSAEGVSAKLGASTSSRGAETCPERCSVSGSRTGNRSGYPSFKKVRRCQKSMFIDFTPHDDVDDPDSNHRIHACSSYGPDFSTLPYAPSGQATISLYVGQSLLNHGLTASALQMFEDNLTKLNVSSPELALQLCDPRYHGHKPWQNGKKNGGAIVDVENTGSARDLMDNDIVTPGFVRMPVCSPDLARKQWNRGGITLTNTPSRSRAVMPRGSVVRWDKLH</sequence>
<dbReference type="PANTHER" id="PTHR47700">
    <property type="entry name" value="V CHITINASE, PUTATIVE (AFU_ORTHOLOGUE AFUA_6G13720)-RELATED"/>
    <property type="match status" value="1"/>
</dbReference>
<evidence type="ECO:0000256" key="3">
    <source>
        <dbReference type="SAM" id="MobiDB-lite"/>
    </source>
</evidence>
<dbReference type="EMBL" id="JAQQWL010000006">
    <property type="protein sequence ID" value="KAK8068707.1"/>
    <property type="molecule type" value="Genomic_DNA"/>
</dbReference>
<name>A0ABR1VCX2_9PEZI</name>
<evidence type="ECO:0000256" key="2">
    <source>
        <dbReference type="ARBA" id="ARBA00023026"/>
    </source>
</evidence>
<dbReference type="GeneID" id="92089795"/>
<keyword evidence="6" id="KW-1185">Reference proteome</keyword>
<keyword evidence="4" id="KW-0732">Signal</keyword>
<feature type="signal peptide" evidence="4">
    <location>
        <begin position="1"/>
        <end position="25"/>
    </location>
</feature>
<keyword evidence="2" id="KW-0843">Virulence</keyword>
<evidence type="ECO:0000256" key="4">
    <source>
        <dbReference type="SAM" id="SignalP"/>
    </source>
</evidence>
<organism evidence="5 6">
    <name type="scientific">Apiospora phragmitis</name>
    <dbReference type="NCBI Taxonomy" id="2905665"/>
    <lineage>
        <taxon>Eukaryota</taxon>
        <taxon>Fungi</taxon>
        <taxon>Dikarya</taxon>
        <taxon>Ascomycota</taxon>
        <taxon>Pezizomycotina</taxon>
        <taxon>Sordariomycetes</taxon>
        <taxon>Xylariomycetidae</taxon>
        <taxon>Amphisphaeriales</taxon>
        <taxon>Apiosporaceae</taxon>
        <taxon>Apiospora</taxon>
    </lineage>
</organism>
<proteinExistence type="predicted"/>
<protein>
    <submittedName>
        <fullName evidence="5">Glycosylhydrolase family 18-6</fullName>
    </submittedName>
</protein>
<dbReference type="InterPro" id="IPR053214">
    <property type="entry name" value="LysM12-like"/>
</dbReference>
<evidence type="ECO:0000256" key="1">
    <source>
        <dbReference type="ARBA" id="ARBA00022669"/>
    </source>
</evidence>
<comment type="caution">
    <text evidence="5">The sequence shown here is derived from an EMBL/GenBank/DDBJ whole genome shotgun (WGS) entry which is preliminary data.</text>
</comment>
<accession>A0ABR1VCX2</accession>
<dbReference type="RefSeq" id="XP_066716001.1">
    <property type="nucleotide sequence ID" value="XM_066856732.1"/>
</dbReference>
<feature type="region of interest" description="Disordered" evidence="3">
    <location>
        <begin position="29"/>
        <end position="55"/>
    </location>
</feature>
<gene>
    <name evidence="5" type="ORF">PG994_005323</name>
</gene>
<keyword evidence="1" id="KW-0147">Chitin-binding</keyword>
<feature type="chain" id="PRO_5045830489" evidence="4">
    <location>
        <begin position="26"/>
        <end position="238"/>
    </location>
</feature>